<reference evidence="1" key="1">
    <citation type="submission" date="2020-03" db="EMBL/GenBank/DDBJ databases">
        <title>The deep terrestrial virosphere.</title>
        <authorList>
            <person name="Holmfeldt K."/>
            <person name="Nilsson E."/>
            <person name="Simone D."/>
            <person name="Lopez-Fernandez M."/>
            <person name="Wu X."/>
            <person name="de Brujin I."/>
            <person name="Lundin D."/>
            <person name="Andersson A."/>
            <person name="Bertilsson S."/>
            <person name="Dopson M."/>
        </authorList>
    </citation>
    <scope>NUCLEOTIDE SEQUENCE</scope>
    <source>
        <strain evidence="1">TM448A00700</strain>
    </source>
</reference>
<sequence>MKKQQSFSARLRAGATKTELMKFYCISVEQYEKVIACLGRIQAAQGEK</sequence>
<dbReference type="EMBL" id="MT144048">
    <property type="protein sequence ID" value="QJA47540.1"/>
    <property type="molecule type" value="Genomic_DNA"/>
</dbReference>
<organism evidence="1">
    <name type="scientific">viral metagenome</name>
    <dbReference type="NCBI Taxonomy" id="1070528"/>
    <lineage>
        <taxon>unclassified sequences</taxon>
        <taxon>metagenomes</taxon>
        <taxon>organismal metagenomes</taxon>
    </lineage>
</organism>
<gene>
    <name evidence="1" type="ORF">TM448A00700_0003</name>
</gene>
<evidence type="ECO:0000313" key="1">
    <source>
        <dbReference type="EMBL" id="QJA47540.1"/>
    </source>
</evidence>
<name>A0A6H1ZK17_9ZZZZ</name>
<protein>
    <submittedName>
        <fullName evidence="1">Uncharacterized protein</fullName>
    </submittedName>
</protein>
<accession>A0A6H1ZK17</accession>
<proteinExistence type="predicted"/>
<dbReference type="AlphaFoldDB" id="A0A6H1ZK17"/>